<dbReference type="Gene3D" id="3.80.10.10">
    <property type="entry name" value="Ribonuclease Inhibitor"/>
    <property type="match status" value="1"/>
</dbReference>
<dbReference type="InterPro" id="IPR001810">
    <property type="entry name" value="F-box_dom"/>
</dbReference>
<dbReference type="InterPro" id="IPR032675">
    <property type="entry name" value="LRR_dom_sf"/>
</dbReference>
<name>A0A8H3X7L1_GIGMA</name>
<dbReference type="InterPro" id="IPR036047">
    <property type="entry name" value="F-box-like_dom_sf"/>
</dbReference>
<keyword evidence="4" id="KW-1185">Reference proteome</keyword>
<evidence type="ECO:0000256" key="1">
    <source>
        <dbReference type="SAM" id="MobiDB-lite"/>
    </source>
</evidence>
<dbReference type="EMBL" id="WTPW01001555">
    <property type="protein sequence ID" value="KAF0429069.1"/>
    <property type="molecule type" value="Genomic_DNA"/>
</dbReference>
<feature type="region of interest" description="Disordered" evidence="1">
    <location>
        <begin position="209"/>
        <end position="236"/>
    </location>
</feature>
<proteinExistence type="predicted"/>
<evidence type="ECO:0000259" key="2">
    <source>
        <dbReference type="Pfam" id="PF12937"/>
    </source>
</evidence>
<dbReference type="Pfam" id="PF12937">
    <property type="entry name" value="F-box-like"/>
    <property type="match status" value="1"/>
</dbReference>
<gene>
    <name evidence="3" type="ORF">F8M41_005789</name>
</gene>
<feature type="compositionally biased region" description="Low complexity" evidence="1">
    <location>
        <begin position="209"/>
        <end position="220"/>
    </location>
</feature>
<accession>A0A8H3X7L1</accession>
<reference evidence="3 4" key="1">
    <citation type="journal article" date="2019" name="Environ. Microbiol.">
        <title>At the nexus of three kingdoms: the genome of the mycorrhizal fungus Gigaspora margarita provides insights into plant, endobacterial and fungal interactions.</title>
        <authorList>
            <person name="Venice F."/>
            <person name="Ghignone S."/>
            <person name="Salvioli di Fossalunga A."/>
            <person name="Amselem J."/>
            <person name="Novero M."/>
            <person name="Xianan X."/>
            <person name="Sedzielewska Toro K."/>
            <person name="Morin E."/>
            <person name="Lipzen A."/>
            <person name="Grigoriev I.V."/>
            <person name="Henrissat B."/>
            <person name="Martin F.M."/>
            <person name="Bonfante P."/>
        </authorList>
    </citation>
    <scope>NUCLEOTIDE SEQUENCE [LARGE SCALE GENOMIC DNA]</scope>
    <source>
        <strain evidence="3 4">BEG34</strain>
    </source>
</reference>
<evidence type="ECO:0000313" key="4">
    <source>
        <dbReference type="Proteomes" id="UP000439903"/>
    </source>
</evidence>
<dbReference type="PANTHER" id="PTHR16134:SF119">
    <property type="entry name" value="AT02038P-RELATED"/>
    <property type="match status" value="1"/>
</dbReference>
<dbReference type="PANTHER" id="PTHR16134">
    <property type="entry name" value="F-BOX/TPR REPEAT PROTEIN POF3"/>
    <property type="match status" value="1"/>
</dbReference>
<dbReference type="OrthoDB" id="2332634at2759"/>
<sequence length="704" mass="79697">MAPFLPADVLCQIFQNLTDQKSLYSCLLVNRLWCATSVEYLWSKPFRFIYTCNFISCTCHKESRISRSSKLIEIYLSCLTEKEKILLLENGIKLPIESPLFDYAGFIRYLDLDDFYIAIRDWMESNIILMSSLMDYDSKQQLILDFGGNSLKKQQKKFKLSKVVRYITKSLGGVSLGVGRRKNNDKSDSDSTSIDTTITTSSSILSTSIFSSSTPVTPTSPTTPLPPPSSSSSSSILLSLNPRERLVTEVLCRLLMRRSSTLKQLSIDRTYSTRNLDEFRCSSLPPLLDRFQNTRPVPDQFMMLPTYPGAISCLSSLSELICTTRQSKRKLFDLLSEISTKIHKISVMMDYSSNNWHGTRLKKDDSDLEDEAKSLATLIRVQQSLQHFEIYCCENGSNIIISALKSQSNNLKSLSFIDVRFWGWDPLDFISNCHDLKKLIFKSCSGLTNDLLDSLIDSEFPQLTTIEMENTSAPVHILESLIKHGNSNILTLNLGQYKTTLNNSSSSSSSSSSSKIIETVANHCPNLISFKSFIESDEIPQLVSLFTLCTNLQSVTINGPRSPEIDVNHLFLELSSQELPNLKDLSILGSWSFQSYSLNQFLSGSKPPLKSLQIQNSRCFTDSHLEVILKNLCSEISSKNTLKDLRLHVTCQLNEDLVDKVRDYVKEDGFVQVDYWESVIREISVSSRKVRKIPQLFFNSFINI</sequence>
<evidence type="ECO:0000313" key="3">
    <source>
        <dbReference type="EMBL" id="KAF0429069.1"/>
    </source>
</evidence>
<dbReference type="AlphaFoldDB" id="A0A8H3X7L1"/>
<dbReference type="Proteomes" id="UP000439903">
    <property type="component" value="Unassembled WGS sequence"/>
</dbReference>
<comment type="caution">
    <text evidence="3">The sequence shown here is derived from an EMBL/GenBank/DDBJ whole genome shotgun (WGS) entry which is preliminary data.</text>
</comment>
<organism evidence="3 4">
    <name type="scientific">Gigaspora margarita</name>
    <dbReference type="NCBI Taxonomy" id="4874"/>
    <lineage>
        <taxon>Eukaryota</taxon>
        <taxon>Fungi</taxon>
        <taxon>Fungi incertae sedis</taxon>
        <taxon>Mucoromycota</taxon>
        <taxon>Glomeromycotina</taxon>
        <taxon>Glomeromycetes</taxon>
        <taxon>Diversisporales</taxon>
        <taxon>Gigasporaceae</taxon>
        <taxon>Gigaspora</taxon>
    </lineage>
</organism>
<protein>
    <submittedName>
        <fullName evidence="3">RNI-like protein</fullName>
    </submittedName>
</protein>
<dbReference type="SUPFAM" id="SSF81383">
    <property type="entry name" value="F-box domain"/>
    <property type="match status" value="1"/>
</dbReference>
<feature type="domain" description="F-box" evidence="2">
    <location>
        <begin position="5"/>
        <end position="46"/>
    </location>
</feature>